<reference evidence="2 3" key="1">
    <citation type="submission" date="2015-03" db="EMBL/GenBank/DDBJ databases">
        <authorList>
            <consortium name="Pathogen Informatics"/>
            <person name="Murphy D."/>
        </authorList>
    </citation>
    <scope>NUCLEOTIDE SEQUENCE [LARGE SCALE GENOMIC DNA]</scope>
    <source>
        <strain evidence="2 3">3400/83</strain>
    </source>
</reference>
<accession>A0AAI8ZS23</accession>
<comment type="caution">
    <text evidence="2">The sequence shown here is derived from an EMBL/GenBank/DDBJ whole genome shotgun (WGS) entry which is preliminary data.</text>
</comment>
<evidence type="ECO:0000313" key="3">
    <source>
        <dbReference type="Proteomes" id="UP000046784"/>
    </source>
</evidence>
<dbReference type="AlphaFoldDB" id="A0AAI8ZS23"/>
<dbReference type="Gene3D" id="3.40.50.300">
    <property type="entry name" value="P-loop containing nucleotide triphosphate hydrolases"/>
    <property type="match status" value="1"/>
</dbReference>
<proteinExistence type="predicted"/>
<dbReference type="RefSeq" id="WP_057644648.1">
    <property type="nucleotide sequence ID" value="NZ_CABMMF010000016.1"/>
</dbReference>
<gene>
    <name evidence="2" type="ORF">ERS008524_02637</name>
</gene>
<evidence type="ECO:0000259" key="1">
    <source>
        <dbReference type="Pfam" id="PF13304"/>
    </source>
</evidence>
<dbReference type="GO" id="GO:0016887">
    <property type="term" value="F:ATP hydrolysis activity"/>
    <property type="evidence" value="ECO:0007669"/>
    <property type="project" value="InterPro"/>
</dbReference>
<dbReference type="InterPro" id="IPR027417">
    <property type="entry name" value="P-loop_NTPase"/>
</dbReference>
<dbReference type="SUPFAM" id="SSF52540">
    <property type="entry name" value="P-loop containing nucleoside triphosphate hydrolases"/>
    <property type="match status" value="1"/>
</dbReference>
<keyword evidence="2" id="KW-0547">Nucleotide-binding</keyword>
<protein>
    <submittedName>
        <fullName evidence="2">Predicted ATP-binding protein involved in virulence</fullName>
    </submittedName>
</protein>
<dbReference type="GO" id="GO:0005524">
    <property type="term" value="F:ATP binding"/>
    <property type="evidence" value="ECO:0007669"/>
    <property type="project" value="UniProtKB-KW"/>
</dbReference>
<feature type="domain" description="ATPase AAA-type core" evidence="1">
    <location>
        <begin position="305"/>
        <end position="419"/>
    </location>
</feature>
<dbReference type="Pfam" id="PF13304">
    <property type="entry name" value="AAA_21"/>
    <property type="match status" value="1"/>
</dbReference>
<sequence>MISSITANGTDIKLRNSSVGDINIYSMDSLSLLIGINGSGKTKCLCSIISHFFPKNNMQLISECNIWNSRGERIDNSEIKNWGVIYFTPLPFRPKLDIRNNRFINASPAPSGRNTVFDLIGYEDLISDFGISPKVIAMRTTNISKIARLILNIALDNKDLNKDSILLNHGLANILSLREEIDSNNYNSNNDNTGVYNNNKNIQTEIDHIMERCSAHLIDTVHSDIGEDKLFSIFSIIDWASTKKQFNNNVVVSLLNRYLGLNIRLNRKYRENKLQFECENKIDSLFYFLKHEVADYNITRNSRFNEVLLKLEFEIKPYEGKEILTKYNLNDIFKIEFSEMSSGQTAILAQIGAISDSITKLSERGITSILLLIDEGDAFLHMDWQRKYISSLNKMLGKLKVSLGIKHLQLILATHSPLLATDVPKDFISRLSVENNALSGFASPLYILLNESFGTKTIGEFATDKIEKIFNKIPYNNLTEEDHYLIENIDNPLIKNEIERLVLQYKD</sequence>
<dbReference type="Proteomes" id="UP000046784">
    <property type="component" value="Unassembled WGS sequence"/>
</dbReference>
<name>A0AAI8ZS23_YERFR</name>
<keyword evidence="2" id="KW-0067">ATP-binding</keyword>
<dbReference type="EMBL" id="CGCB01000016">
    <property type="protein sequence ID" value="CFR04510.1"/>
    <property type="molecule type" value="Genomic_DNA"/>
</dbReference>
<evidence type="ECO:0000313" key="2">
    <source>
        <dbReference type="EMBL" id="CFR04510.1"/>
    </source>
</evidence>
<organism evidence="2 3">
    <name type="scientific">Yersinia frederiksenii</name>
    <dbReference type="NCBI Taxonomy" id="29484"/>
    <lineage>
        <taxon>Bacteria</taxon>
        <taxon>Pseudomonadati</taxon>
        <taxon>Pseudomonadota</taxon>
        <taxon>Gammaproteobacteria</taxon>
        <taxon>Enterobacterales</taxon>
        <taxon>Yersiniaceae</taxon>
        <taxon>Yersinia</taxon>
    </lineage>
</organism>
<dbReference type="InterPro" id="IPR003959">
    <property type="entry name" value="ATPase_AAA_core"/>
</dbReference>